<dbReference type="RefSeq" id="WP_009628611.1">
    <property type="nucleotide sequence ID" value="NZ_VBTY01000184.1"/>
</dbReference>
<proteinExistence type="predicted"/>
<gene>
    <name evidence="3" type="ORF">FEV09_17990</name>
</gene>
<dbReference type="Proteomes" id="UP001152872">
    <property type="component" value="Unassembled WGS sequence"/>
</dbReference>
<keyword evidence="4" id="KW-1185">Reference proteome</keyword>
<feature type="transmembrane region" description="Helical" evidence="1">
    <location>
        <begin position="254"/>
        <end position="276"/>
    </location>
</feature>
<dbReference type="Pfam" id="PF00563">
    <property type="entry name" value="EAL"/>
    <property type="match status" value="1"/>
</dbReference>
<dbReference type="EMBL" id="VBTY01000184">
    <property type="protein sequence ID" value="MDG3496433.1"/>
    <property type="molecule type" value="Genomic_DNA"/>
</dbReference>
<organism evidence="3 4">
    <name type="scientific">Pseudanabaena catenata USMAC16</name>
    <dbReference type="NCBI Taxonomy" id="1855837"/>
    <lineage>
        <taxon>Bacteria</taxon>
        <taxon>Bacillati</taxon>
        <taxon>Cyanobacteriota</taxon>
        <taxon>Cyanophyceae</taxon>
        <taxon>Pseudanabaenales</taxon>
        <taxon>Pseudanabaenaceae</taxon>
        <taxon>Pseudanabaena</taxon>
    </lineage>
</organism>
<dbReference type="InterPro" id="IPR001633">
    <property type="entry name" value="EAL_dom"/>
</dbReference>
<keyword evidence="1" id="KW-0472">Membrane</keyword>
<dbReference type="AlphaFoldDB" id="A0A9X4M9Q4"/>
<dbReference type="PROSITE" id="PS50883">
    <property type="entry name" value="EAL"/>
    <property type="match status" value="1"/>
</dbReference>
<accession>A0A9X4M9Q4</accession>
<feature type="domain" description="EAL" evidence="2">
    <location>
        <begin position="10"/>
        <end position="263"/>
    </location>
</feature>
<keyword evidence="1" id="KW-0812">Transmembrane</keyword>
<dbReference type="SUPFAM" id="SSF141868">
    <property type="entry name" value="EAL domain-like"/>
    <property type="match status" value="1"/>
</dbReference>
<evidence type="ECO:0000313" key="3">
    <source>
        <dbReference type="EMBL" id="MDG3496433.1"/>
    </source>
</evidence>
<evidence type="ECO:0000256" key="1">
    <source>
        <dbReference type="SAM" id="Phobius"/>
    </source>
</evidence>
<comment type="caution">
    <text evidence="3">The sequence shown here is derived from an EMBL/GenBank/DDBJ whole genome shotgun (WGS) entry which is preliminary data.</text>
</comment>
<dbReference type="PANTHER" id="PTHR33121:SF70">
    <property type="entry name" value="SIGNALING PROTEIN YKOW"/>
    <property type="match status" value="1"/>
</dbReference>
<dbReference type="InterPro" id="IPR050706">
    <property type="entry name" value="Cyclic-di-GMP_PDE-like"/>
</dbReference>
<keyword evidence="1" id="KW-1133">Transmembrane helix</keyword>
<protein>
    <submittedName>
        <fullName evidence="3">EAL domain-containing protein</fullName>
    </submittedName>
</protein>
<dbReference type="SMART" id="SM00052">
    <property type="entry name" value="EAL"/>
    <property type="match status" value="1"/>
</dbReference>
<reference evidence="3" key="1">
    <citation type="submission" date="2019-05" db="EMBL/GenBank/DDBJ databases">
        <title>Whole genome sequencing of Pseudanabaena catenata USMAC16.</title>
        <authorList>
            <person name="Khan Z."/>
            <person name="Omar W.M."/>
            <person name="Convey P."/>
            <person name="Merican F."/>
            <person name="Najimudin N."/>
        </authorList>
    </citation>
    <scope>NUCLEOTIDE SEQUENCE</scope>
    <source>
        <strain evidence="3">USMAC16</strain>
    </source>
</reference>
<dbReference type="CDD" id="cd01948">
    <property type="entry name" value="EAL"/>
    <property type="match status" value="1"/>
</dbReference>
<dbReference type="GO" id="GO:0071111">
    <property type="term" value="F:cyclic-guanylate-specific phosphodiesterase activity"/>
    <property type="evidence" value="ECO:0007669"/>
    <property type="project" value="InterPro"/>
</dbReference>
<evidence type="ECO:0000313" key="4">
    <source>
        <dbReference type="Proteomes" id="UP001152872"/>
    </source>
</evidence>
<name>A0A9X4M9Q4_9CYAN</name>
<dbReference type="InterPro" id="IPR035919">
    <property type="entry name" value="EAL_sf"/>
</dbReference>
<dbReference type="PANTHER" id="PTHR33121">
    <property type="entry name" value="CYCLIC DI-GMP PHOSPHODIESTERASE PDEF"/>
    <property type="match status" value="1"/>
</dbReference>
<dbReference type="Gene3D" id="3.20.20.450">
    <property type="entry name" value="EAL domain"/>
    <property type="match status" value="1"/>
</dbReference>
<evidence type="ECO:0000259" key="2">
    <source>
        <dbReference type="PROSITE" id="PS50883"/>
    </source>
</evidence>
<sequence length="305" mass="35331">METEFNPLTTAHIDIQLEQGFPEIRLAAEKIELWFQPVYELTTGKVLHNEVLVRWRDELGELRQPQELLAALQNTQLLNQLDRIVVEKSIELLSKQANVKVSINLSNEIFEDQKFLSQLHAWLSQYQVSAKRISFEIEEEILWQKQSLVLLFMTELRMMGFYVVIDNFTGRFFSLFQIQEFPFSMLKLDRCFSRKNLSPVQKQLAIAIAYTTRAFQKQCVLKGIDDKLSLKFANDLGVRAVQGYSLGKPQDKPITFGLIGLLIIRIIAVLIVLYIFKSLIGVDIFPNRHSWEVIGDFIQSVFESK</sequence>